<organism evidence="2 3">
    <name type="scientific">Ventrimonas faecis</name>
    <dbReference type="NCBI Taxonomy" id="3133170"/>
    <lineage>
        <taxon>Bacteria</taxon>
        <taxon>Bacillati</taxon>
        <taxon>Bacillota</taxon>
        <taxon>Clostridia</taxon>
        <taxon>Lachnospirales</taxon>
        <taxon>Lachnospiraceae</taxon>
        <taxon>Ventrimonas</taxon>
    </lineage>
</organism>
<proteinExistence type="predicted"/>
<evidence type="ECO:0000256" key="1">
    <source>
        <dbReference type="ARBA" id="ARBA00022801"/>
    </source>
</evidence>
<keyword evidence="1 2" id="KW-0378">Hydrolase</keyword>
<keyword evidence="3" id="KW-1185">Reference proteome</keyword>
<dbReference type="Gene3D" id="3.40.630.10">
    <property type="entry name" value="Zn peptidases"/>
    <property type="match status" value="1"/>
</dbReference>
<dbReference type="PANTHER" id="PTHR32494">
    <property type="entry name" value="ALLANTOATE DEIMINASE-RELATED"/>
    <property type="match status" value="1"/>
</dbReference>
<name>A0ABV1HK07_9FIRM</name>
<dbReference type="GO" id="GO:0016787">
    <property type="term" value="F:hydrolase activity"/>
    <property type="evidence" value="ECO:0007669"/>
    <property type="project" value="UniProtKB-KW"/>
</dbReference>
<dbReference type="EMBL" id="JBBMFJ010000008">
    <property type="protein sequence ID" value="MEQ2562646.1"/>
    <property type="molecule type" value="Genomic_DNA"/>
</dbReference>
<dbReference type="InterPro" id="IPR010158">
    <property type="entry name" value="Amidase_Cbmase"/>
</dbReference>
<dbReference type="EC" id="3.5.-.-" evidence="2"/>
<dbReference type="PANTHER" id="PTHR32494:SF5">
    <property type="entry name" value="ALLANTOATE AMIDOHYDROLASE"/>
    <property type="match status" value="1"/>
</dbReference>
<dbReference type="RefSeq" id="WP_349228917.1">
    <property type="nucleotide sequence ID" value="NZ_JBBMFJ010000008.1"/>
</dbReference>
<reference evidence="2 3" key="1">
    <citation type="submission" date="2024-03" db="EMBL/GenBank/DDBJ databases">
        <title>Human intestinal bacterial collection.</title>
        <authorList>
            <person name="Pauvert C."/>
            <person name="Hitch T.C.A."/>
            <person name="Clavel T."/>
        </authorList>
    </citation>
    <scope>NUCLEOTIDE SEQUENCE [LARGE SCALE GENOMIC DNA]</scope>
    <source>
        <strain evidence="2 3">CLA-AP-H27</strain>
    </source>
</reference>
<evidence type="ECO:0000313" key="2">
    <source>
        <dbReference type="EMBL" id="MEQ2562646.1"/>
    </source>
</evidence>
<protein>
    <submittedName>
        <fullName evidence="2">Hydantoinase/carbamoylase family amidase</fullName>
        <ecNumber evidence="2">3.5.-.-</ecNumber>
    </submittedName>
</protein>
<dbReference type="NCBIfam" id="TIGR01879">
    <property type="entry name" value="hydantase"/>
    <property type="match status" value="1"/>
</dbReference>
<comment type="caution">
    <text evidence="2">The sequence shown here is derived from an EMBL/GenBank/DDBJ whole genome shotgun (WGS) entry which is preliminary data.</text>
</comment>
<dbReference type="InterPro" id="IPR002933">
    <property type="entry name" value="Peptidase_M20"/>
</dbReference>
<accession>A0ABV1HK07</accession>
<gene>
    <name evidence="2" type="ORF">WMO41_05650</name>
</gene>
<evidence type="ECO:0000313" key="3">
    <source>
        <dbReference type="Proteomes" id="UP001437460"/>
    </source>
</evidence>
<dbReference type="SUPFAM" id="SSF53187">
    <property type="entry name" value="Zn-dependent exopeptidases"/>
    <property type="match status" value="1"/>
</dbReference>
<sequence length="219" mass="23723">MGNEVGLKIEEMLCQLADATRIDGEIWRAAYTPEDKNAKNILREWIEDLGLEYREDAIGNVYGRFPGTEPGTVLTGSHLDTVKNGGKYDGALGVVTGVAALGYLKESGFVPKHSLEVVGLMEEEGSRFATGCQGSRAICGTLKEEDLEEVGRDGVTLREALVSAGYQPEALKSVKRDDIRAIVELHIEQGPVLESEQKQIGIVDSIVGIVNYELTIQGS</sequence>
<dbReference type="Pfam" id="PF01546">
    <property type="entry name" value="Peptidase_M20"/>
    <property type="match status" value="1"/>
</dbReference>
<dbReference type="Proteomes" id="UP001437460">
    <property type="component" value="Unassembled WGS sequence"/>
</dbReference>